<name>A0A5N6NLT9_9ASTR</name>
<keyword evidence="2" id="KW-1185">Reference proteome</keyword>
<comment type="caution">
    <text evidence="1">The sequence shown here is derived from an EMBL/GenBank/DDBJ whole genome shotgun (WGS) entry which is preliminary data.</text>
</comment>
<dbReference type="Proteomes" id="UP000326396">
    <property type="component" value="Linkage Group LG18"/>
</dbReference>
<reference evidence="1 2" key="1">
    <citation type="submission" date="2019-05" db="EMBL/GenBank/DDBJ databases">
        <title>Mikania micrantha, genome provides insights into the molecular mechanism of rapid growth.</title>
        <authorList>
            <person name="Liu B."/>
        </authorList>
    </citation>
    <scope>NUCLEOTIDE SEQUENCE [LARGE SCALE GENOMIC DNA]</scope>
    <source>
        <strain evidence="1">NLD-2019</strain>
        <tissue evidence="1">Leaf</tissue>
    </source>
</reference>
<evidence type="ECO:0000313" key="2">
    <source>
        <dbReference type="Proteomes" id="UP000326396"/>
    </source>
</evidence>
<gene>
    <name evidence="1" type="ORF">E3N88_18928</name>
</gene>
<evidence type="ECO:0000313" key="1">
    <source>
        <dbReference type="EMBL" id="KAD4982257.1"/>
    </source>
</evidence>
<sequence>MKYDHRLFWSGNIRIKLRRGQGAIPLTRTDDNFTPQEVEQKTAELAYFLRQNSFLYLFDLSRVKTQPTDKQTVGSYLRSAAGMVTIRNNQVYHLQAASAPKWQACMVLAYGFPILLGRNGRFQLQKN</sequence>
<accession>A0A5N6NLT9</accession>
<protein>
    <submittedName>
        <fullName evidence="1">Uncharacterized protein</fullName>
    </submittedName>
</protein>
<dbReference type="EMBL" id="SZYD01000010">
    <property type="protein sequence ID" value="KAD4982257.1"/>
    <property type="molecule type" value="Genomic_DNA"/>
</dbReference>
<organism evidence="1 2">
    <name type="scientific">Mikania micrantha</name>
    <name type="common">bitter vine</name>
    <dbReference type="NCBI Taxonomy" id="192012"/>
    <lineage>
        <taxon>Eukaryota</taxon>
        <taxon>Viridiplantae</taxon>
        <taxon>Streptophyta</taxon>
        <taxon>Embryophyta</taxon>
        <taxon>Tracheophyta</taxon>
        <taxon>Spermatophyta</taxon>
        <taxon>Magnoliopsida</taxon>
        <taxon>eudicotyledons</taxon>
        <taxon>Gunneridae</taxon>
        <taxon>Pentapetalae</taxon>
        <taxon>asterids</taxon>
        <taxon>campanulids</taxon>
        <taxon>Asterales</taxon>
        <taxon>Asteraceae</taxon>
        <taxon>Asteroideae</taxon>
        <taxon>Heliantheae alliance</taxon>
        <taxon>Eupatorieae</taxon>
        <taxon>Mikania</taxon>
    </lineage>
</organism>
<dbReference type="AlphaFoldDB" id="A0A5N6NLT9"/>
<proteinExistence type="predicted"/>